<evidence type="ECO:0000313" key="3">
    <source>
        <dbReference type="WormBase" id="Bm9572"/>
    </source>
</evidence>
<sequence>MQAPQTPHTNTLMVGSSRPCQSLTSTMSGTISTERKMEIMQLEMNGFVMRLEPRIRGRFNDSLRKVLVESLLDGTVFAIVESLSDLQRMNETQLYNDRHQRLMELQCIPDLDEQMKQIDINIVKELDKIVAQQQDTLCRAGVPAFRITTSPREIELQMAIISFILTVRTRLL</sequence>
<reference evidence="2" key="2">
    <citation type="submission" date="2012-12" db="EMBL/GenBank/DDBJ databases">
        <authorList>
            <person name="Gao Y.W."/>
            <person name="Fan S.T."/>
            <person name="Sun H.T."/>
            <person name="Wang Z."/>
            <person name="Gao X.L."/>
            <person name="Li Y.G."/>
            <person name="Wang T.C."/>
            <person name="Zhang K."/>
            <person name="Xu W.W."/>
            <person name="Yu Z.J."/>
            <person name="Xia X.Z."/>
        </authorList>
    </citation>
    <scope>NUCLEOTIDE SEQUENCE</scope>
    <source>
        <strain evidence="2">FR3</strain>
    </source>
</reference>
<dbReference type="WormBase" id="Bm9572">
    <property type="protein sequence ID" value="BM43679"/>
    <property type="gene ID" value="WBGene00229833"/>
</dbReference>
<reference evidence="2" key="1">
    <citation type="journal article" date="2007" name="Science">
        <title>Draft genome of the filarial nematode parasite Brugia malayi.</title>
        <authorList>
            <person name="Ghedin E."/>
            <person name="Wang S."/>
            <person name="Spiro D."/>
            <person name="Caler E."/>
            <person name="Zhao Q."/>
            <person name="Crabtree J."/>
            <person name="Allen J.E."/>
            <person name="Delcher A.L."/>
            <person name="Guiliano D.B."/>
            <person name="Miranda-Saavedra D."/>
            <person name="Angiuoli S.V."/>
            <person name="Creasy T."/>
            <person name="Amedeo P."/>
            <person name="Haas B."/>
            <person name="El-Sayed N.M."/>
            <person name="Wortman J.R."/>
            <person name="Feldblyum T."/>
            <person name="Tallon L."/>
            <person name="Schatz M."/>
            <person name="Shumway M."/>
            <person name="Koo H."/>
            <person name="Salzberg S.L."/>
            <person name="Schobel S."/>
            <person name="Pertea M."/>
            <person name="Pop M."/>
            <person name="White O."/>
            <person name="Barton G.J."/>
            <person name="Carlow C.K."/>
            <person name="Crawford M.J."/>
            <person name="Daub J."/>
            <person name="Dimmic M.W."/>
            <person name="Estes C.F."/>
            <person name="Foster J.M."/>
            <person name="Ganatra M."/>
            <person name="Gregory W.F."/>
            <person name="Johnson N.M."/>
            <person name="Jin J."/>
            <person name="Komuniecki R."/>
            <person name="Korf I."/>
            <person name="Kumar S."/>
            <person name="Laney S."/>
            <person name="Li B.W."/>
            <person name="Li W."/>
            <person name="Lindblom T.H."/>
            <person name="Lustigman S."/>
            <person name="Ma D."/>
            <person name="Maina C.V."/>
            <person name="Martin D.M."/>
            <person name="McCarter J.P."/>
            <person name="McReynolds L."/>
            <person name="Mitreva M."/>
            <person name="Nutman T.B."/>
            <person name="Parkinson J."/>
            <person name="Peregrin-Alvarez J.M."/>
            <person name="Poole C."/>
            <person name="Ren Q."/>
            <person name="Saunders L."/>
            <person name="Sluder A.E."/>
            <person name="Smith K."/>
            <person name="Stanke M."/>
            <person name="Unnasch T.R."/>
            <person name="Ware J."/>
            <person name="Wei A.D."/>
            <person name="Weil G."/>
            <person name="Williams D.J."/>
            <person name="Zhang Y."/>
            <person name="Williams S.A."/>
            <person name="Fraser-Liggett C."/>
            <person name="Slatko B."/>
            <person name="Blaxter M.L."/>
            <person name="Scott A.L."/>
        </authorList>
    </citation>
    <scope>NUCLEOTIDE SEQUENCE</scope>
    <source>
        <strain evidence="2">FR3</strain>
    </source>
</reference>
<protein>
    <submittedName>
        <fullName evidence="2">Bm9572</fullName>
    </submittedName>
</protein>
<accession>A0A0J9XSW8</accession>
<dbReference type="InterPro" id="IPR010849">
    <property type="entry name" value="Gonadal"/>
</dbReference>
<comment type="similarity">
    <text evidence="1">Belongs to the gonadal family.</text>
</comment>
<evidence type="ECO:0000313" key="2">
    <source>
        <dbReference type="EMBL" id="CDP94444.1"/>
    </source>
</evidence>
<dbReference type="Pfam" id="PF07324">
    <property type="entry name" value="DGCR6"/>
    <property type="match status" value="1"/>
</dbReference>
<proteinExistence type="inferred from homology"/>
<dbReference type="AlphaFoldDB" id="A0A0J9XSW8"/>
<dbReference type="PANTHER" id="PTHR13054">
    <property type="entry name" value="DIGEORGE SYNDROME CRITICAL REGION 6 DGCR6 FAMILY MEMBER"/>
    <property type="match status" value="1"/>
</dbReference>
<dbReference type="OMA" id="RKMEIMQ"/>
<dbReference type="PANTHER" id="PTHR13054:SF2">
    <property type="entry name" value="PROTEIN DGCR6"/>
    <property type="match status" value="1"/>
</dbReference>
<organism evidence="2">
    <name type="scientific">Brugia malayi</name>
    <name type="common">Filarial nematode worm</name>
    <dbReference type="NCBI Taxonomy" id="6279"/>
    <lineage>
        <taxon>Eukaryota</taxon>
        <taxon>Metazoa</taxon>
        <taxon>Ecdysozoa</taxon>
        <taxon>Nematoda</taxon>
        <taxon>Chromadorea</taxon>
        <taxon>Rhabditida</taxon>
        <taxon>Spirurina</taxon>
        <taxon>Spiruromorpha</taxon>
        <taxon>Filarioidea</taxon>
        <taxon>Onchocercidae</taxon>
        <taxon>Brugia</taxon>
    </lineage>
</organism>
<name>A0A0J9XSW8_BRUMA</name>
<dbReference type="EMBL" id="LN856924">
    <property type="protein sequence ID" value="CDP94444.1"/>
    <property type="molecule type" value="Genomic_DNA"/>
</dbReference>
<evidence type="ECO:0000256" key="1">
    <source>
        <dbReference type="ARBA" id="ARBA00005939"/>
    </source>
</evidence>
<dbReference type="CTD" id="6101545"/>
<gene>
    <name evidence="2 3" type="ORF">Bm9572</name>
    <name evidence="2" type="ORF">BM_Bm9572</name>
</gene>
<dbReference type="GeneID" id="6101545"/>
<dbReference type="OrthoDB" id="21617at2759"/>
<dbReference type="RefSeq" id="XP_001898102.2">
    <property type="nucleotide sequence ID" value="XM_001898067.2"/>
</dbReference>
<dbReference type="KEGG" id="bmy:BM_BM9572"/>